<accession>K9N1K5</accession>
<dbReference type="PROSITE" id="PS51465">
    <property type="entry name" value="KAZAL_2"/>
    <property type="match status" value="1"/>
</dbReference>
<evidence type="ECO:0000256" key="3">
    <source>
        <dbReference type="ARBA" id="ARBA00022690"/>
    </source>
</evidence>
<dbReference type="EMBL" id="JX879763">
    <property type="protein sequence ID" value="AFY11406.1"/>
    <property type="molecule type" value="mRNA"/>
</dbReference>
<feature type="chain" id="PRO_5003933844" evidence="5">
    <location>
        <begin position="20"/>
        <end position="98"/>
    </location>
</feature>
<dbReference type="AlphaFoldDB" id="K9N1K5"/>
<dbReference type="PROSITE" id="PS00282">
    <property type="entry name" value="KAZAL_1"/>
    <property type="match status" value="1"/>
</dbReference>
<reference evidence="7" key="1">
    <citation type="journal article" date="2013" name="Toxicon">
        <title>Gene expression analysis by ESTs sequencing of the Brazilian frog Phyllomedusa nordestina skin glands.</title>
        <authorList>
            <person name="Neiva M."/>
            <person name="Vargas D.C."/>
            <person name="Conceicao K."/>
            <person name="Radis-Baptista G."/>
            <person name="Assakura M.T."/>
            <person name="Jared C."/>
            <person name="Hayashi M.A."/>
        </authorList>
    </citation>
    <scope>NUCLEOTIDE SEQUENCE</scope>
    <source>
        <strain evidence="7">PI02</strain>
    </source>
</reference>
<dbReference type="SMART" id="SM00280">
    <property type="entry name" value="KAZAL"/>
    <property type="match status" value="1"/>
</dbReference>
<organism evidence="7">
    <name type="scientific">Pithecopus nordestinus</name>
    <name type="common">Northeastern Brazilian leaf frog</name>
    <name type="synonym">Phyllomedusa nordestina</name>
    <dbReference type="NCBI Taxonomy" id="2034992"/>
    <lineage>
        <taxon>Eukaryota</taxon>
        <taxon>Metazoa</taxon>
        <taxon>Chordata</taxon>
        <taxon>Craniata</taxon>
        <taxon>Vertebrata</taxon>
        <taxon>Euteleostomi</taxon>
        <taxon>Amphibia</taxon>
        <taxon>Batrachia</taxon>
        <taxon>Anura</taxon>
        <taxon>Neobatrachia</taxon>
        <taxon>Hyloidea</taxon>
        <taxon>Hylidae</taxon>
        <taxon>Phyllomedusinae</taxon>
        <taxon>Pithecopus</taxon>
    </lineage>
</organism>
<keyword evidence="3" id="KW-0646">Protease inhibitor</keyword>
<evidence type="ECO:0000256" key="2">
    <source>
        <dbReference type="ARBA" id="ARBA00022525"/>
    </source>
</evidence>
<evidence type="ECO:0000256" key="4">
    <source>
        <dbReference type="ARBA" id="ARBA00023157"/>
    </source>
</evidence>
<dbReference type="InterPro" id="IPR036058">
    <property type="entry name" value="Kazal_dom_sf"/>
</dbReference>
<comment type="subcellular location">
    <subcellularLocation>
        <location evidence="1">Secreted</location>
    </subcellularLocation>
</comment>
<keyword evidence="2" id="KW-0964">Secreted</keyword>
<dbReference type="GO" id="GO:0030414">
    <property type="term" value="F:peptidase inhibitor activity"/>
    <property type="evidence" value="ECO:0007669"/>
    <property type="project" value="UniProtKB-KW"/>
</dbReference>
<dbReference type="PANTHER" id="PTHR21312:SF28">
    <property type="entry name" value="OVOINHIBITOR-RELATED"/>
    <property type="match status" value="1"/>
</dbReference>
<evidence type="ECO:0000256" key="1">
    <source>
        <dbReference type="ARBA" id="ARBA00004613"/>
    </source>
</evidence>
<dbReference type="SUPFAM" id="SSF100895">
    <property type="entry name" value="Kazal-type serine protease inhibitors"/>
    <property type="match status" value="1"/>
</dbReference>
<protein>
    <submittedName>
        <fullName evidence="7">Proteinase inhibitor PSKP-1</fullName>
    </submittedName>
</protein>
<evidence type="ECO:0000259" key="6">
    <source>
        <dbReference type="PROSITE" id="PS51465"/>
    </source>
</evidence>
<name>K9N1K5_PITNO</name>
<keyword evidence="5" id="KW-0732">Signal</keyword>
<keyword evidence="4" id="KW-1015">Disulfide bond</keyword>
<feature type="signal peptide" evidence="5">
    <location>
        <begin position="1"/>
        <end position="19"/>
    </location>
</feature>
<dbReference type="Pfam" id="PF00050">
    <property type="entry name" value="Kazal_1"/>
    <property type="match status" value="1"/>
</dbReference>
<dbReference type="PANTHER" id="PTHR21312">
    <property type="entry name" value="SERINE PROTEASE INHIBITOR"/>
    <property type="match status" value="1"/>
</dbReference>
<dbReference type="InterPro" id="IPR002350">
    <property type="entry name" value="Kazal_dom"/>
</dbReference>
<proteinExistence type="evidence at transcript level"/>
<dbReference type="Gene3D" id="3.30.60.30">
    <property type="match status" value="1"/>
</dbReference>
<sequence>MKTLISSVLIFCILATALAAPPSQAFEKLVFKQITEPNCKKYEGKKCPVDMNPVCGTDERTYYNECALCVFRRTSTKKEDKLIKIGKWGKCRETINVK</sequence>
<dbReference type="GO" id="GO:0005576">
    <property type="term" value="C:extracellular region"/>
    <property type="evidence" value="ECO:0007669"/>
    <property type="project" value="UniProtKB-SubCell"/>
</dbReference>
<dbReference type="FunFam" id="3.30.60.30:FF:000147">
    <property type="entry name" value="Proteinase inhibitor PSKP-1"/>
    <property type="match status" value="1"/>
</dbReference>
<evidence type="ECO:0000313" key="7">
    <source>
        <dbReference type="EMBL" id="AFY11406.1"/>
    </source>
</evidence>
<evidence type="ECO:0000256" key="5">
    <source>
        <dbReference type="SAM" id="SignalP"/>
    </source>
</evidence>
<feature type="domain" description="Kazal-like" evidence="6">
    <location>
        <begin position="33"/>
        <end position="93"/>
    </location>
</feature>